<proteinExistence type="predicted"/>
<dbReference type="EMBL" id="CPYI01000001">
    <property type="protein sequence ID" value="CNE10618.1"/>
    <property type="molecule type" value="Genomic_DNA"/>
</dbReference>
<evidence type="ECO:0000313" key="2">
    <source>
        <dbReference type="Proteomes" id="UP000045824"/>
    </source>
</evidence>
<dbReference type="RefSeq" id="WP_050118240.1">
    <property type="nucleotide sequence ID" value="NZ_CAWMAB010000001.1"/>
</dbReference>
<evidence type="ECO:0000313" key="1">
    <source>
        <dbReference type="EMBL" id="CNE10618.1"/>
    </source>
</evidence>
<accession>A0A0T9KLI8</accession>
<dbReference type="Proteomes" id="UP000045824">
    <property type="component" value="Unassembled WGS sequence"/>
</dbReference>
<gene>
    <name evidence="1" type="ORF">ERS008491_00440</name>
</gene>
<organism evidence="1 2">
    <name type="scientific">Yersinia kristensenii</name>
    <dbReference type="NCBI Taxonomy" id="28152"/>
    <lineage>
        <taxon>Bacteria</taxon>
        <taxon>Pseudomonadati</taxon>
        <taxon>Pseudomonadota</taxon>
        <taxon>Gammaproteobacteria</taxon>
        <taxon>Enterobacterales</taxon>
        <taxon>Yersiniaceae</taxon>
        <taxon>Yersinia</taxon>
    </lineage>
</organism>
<protein>
    <submittedName>
        <fullName evidence="1">Uncharacterized protein</fullName>
    </submittedName>
</protein>
<reference evidence="1 2" key="1">
    <citation type="submission" date="2015-03" db="EMBL/GenBank/DDBJ databases">
        <authorList>
            <person name="Murphy D."/>
        </authorList>
    </citation>
    <scope>NUCLEOTIDE SEQUENCE [LARGE SCALE GENOMIC DNA]</scope>
    <source>
        <strain evidence="1 2">FCF326</strain>
    </source>
</reference>
<sequence>MKERELTIRELASVMLGQSMNYNQMIEAIALKFPNAEMSISVLRIRVRSMVLSPHADITRRNGRKTQYTLNSISEDFFRFSDTQVKRNKSEPRTKSARMPFDEKERVYCLRVSIIDQLLRNVRLAH</sequence>
<dbReference type="AlphaFoldDB" id="A0A0T9KLI8"/>
<name>A0A0T9KLI8_YERKR</name>